<dbReference type="InterPro" id="IPR006741">
    <property type="entry name" value="AgrB"/>
</dbReference>
<dbReference type="SMART" id="SM00793">
    <property type="entry name" value="AgrB"/>
    <property type="match status" value="1"/>
</dbReference>
<evidence type="ECO:0000313" key="9">
    <source>
        <dbReference type="EMBL" id="RFZ77872.1"/>
    </source>
</evidence>
<evidence type="ECO:0000313" key="10">
    <source>
        <dbReference type="Proteomes" id="UP000260680"/>
    </source>
</evidence>
<evidence type="ECO:0000256" key="6">
    <source>
        <dbReference type="ARBA" id="ARBA00022989"/>
    </source>
</evidence>
<proteinExistence type="predicted"/>
<feature type="transmembrane region" description="Helical" evidence="8">
    <location>
        <begin position="82"/>
        <end position="101"/>
    </location>
</feature>
<comment type="caution">
    <text evidence="9">The sequence shown here is derived from an EMBL/GenBank/DDBJ whole genome shotgun (WGS) entry which is preliminary data.</text>
</comment>
<evidence type="ECO:0000256" key="8">
    <source>
        <dbReference type="SAM" id="Phobius"/>
    </source>
</evidence>
<sequence length="204" mass="23148">GMEIIMIERIANSISEKIVMYNHNSGDKEIYNYGLQIIFNTLFSISAVLLSGAFFHEFTGAVLFLISYCSVRLFAGGLHAGTNNRCMMIFISGYIITYLILRNLTVHFNPSIVCFLILLNCMILFWAPVDALNNPISDKFRRSMKNKALFISLLISTAVSLLLYYEFEAGKWAFAGLCWVCLILVTGKINNIFMSRGNYHHEKV</sequence>
<evidence type="ECO:0000256" key="5">
    <source>
        <dbReference type="ARBA" id="ARBA00022801"/>
    </source>
</evidence>
<dbReference type="GO" id="GO:0009372">
    <property type="term" value="P:quorum sensing"/>
    <property type="evidence" value="ECO:0007669"/>
    <property type="project" value="UniProtKB-KW"/>
</dbReference>
<evidence type="ECO:0008006" key="11">
    <source>
        <dbReference type="Google" id="ProtNLM"/>
    </source>
</evidence>
<keyword evidence="4 8" id="KW-0812">Transmembrane</keyword>
<keyword evidence="3" id="KW-0645">Protease</keyword>
<feature type="transmembrane region" description="Helical" evidence="8">
    <location>
        <begin position="107"/>
        <end position="127"/>
    </location>
</feature>
<evidence type="ECO:0000256" key="2">
    <source>
        <dbReference type="ARBA" id="ARBA00022654"/>
    </source>
</evidence>
<feature type="transmembrane region" description="Helical" evidence="8">
    <location>
        <begin position="173"/>
        <end position="193"/>
    </location>
</feature>
<protein>
    <recommendedName>
        <fullName evidence="11">Accessory regulator AgrB</fullName>
    </recommendedName>
</protein>
<organism evidence="9 10">
    <name type="scientific">Lacrimispora amygdalina</name>
    <dbReference type="NCBI Taxonomy" id="253257"/>
    <lineage>
        <taxon>Bacteria</taxon>
        <taxon>Bacillati</taxon>
        <taxon>Bacillota</taxon>
        <taxon>Clostridia</taxon>
        <taxon>Lachnospirales</taxon>
        <taxon>Lachnospiraceae</taxon>
        <taxon>Lacrimispora</taxon>
    </lineage>
</organism>
<dbReference type="RefSeq" id="WP_147325814.1">
    <property type="nucleotide sequence ID" value="NZ_QOHO01000051.1"/>
</dbReference>
<evidence type="ECO:0000256" key="1">
    <source>
        <dbReference type="ARBA" id="ARBA00022475"/>
    </source>
</evidence>
<name>A0A3E2NA67_9FIRM</name>
<keyword evidence="7 8" id="KW-0472">Membrane</keyword>
<evidence type="ECO:0000256" key="3">
    <source>
        <dbReference type="ARBA" id="ARBA00022670"/>
    </source>
</evidence>
<dbReference type="OrthoDB" id="2854767at2"/>
<dbReference type="Proteomes" id="UP000260680">
    <property type="component" value="Unassembled WGS sequence"/>
</dbReference>
<gene>
    <name evidence="9" type="ORF">DS742_16160</name>
</gene>
<keyword evidence="5" id="KW-0378">Hydrolase</keyword>
<feature type="transmembrane region" description="Helical" evidence="8">
    <location>
        <begin position="30"/>
        <end position="52"/>
    </location>
</feature>
<feature type="transmembrane region" description="Helical" evidence="8">
    <location>
        <begin position="148"/>
        <end position="167"/>
    </location>
</feature>
<dbReference type="EMBL" id="QOHO01000051">
    <property type="protein sequence ID" value="RFZ77872.1"/>
    <property type="molecule type" value="Genomic_DNA"/>
</dbReference>
<dbReference type="GO" id="GO:0006508">
    <property type="term" value="P:proteolysis"/>
    <property type="evidence" value="ECO:0007669"/>
    <property type="project" value="UniProtKB-KW"/>
</dbReference>
<keyword evidence="1" id="KW-1003">Cell membrane</keyword>
<keyword evidence="6 8" id="KW-1133">Transmembrane helix</keyword>
<dbReference type="AlphaFoldDB" id="A0A3E2NA67"/>
<dbReference type="GO" id="GO:0016020">
    <property type="term" value="C:membrane"/>
    <property type="evidence" value="ECO:0007669"/>
    <property type="project" value="InterPro"/>
</dbReference>
<feature type="non-terminal residue" evidence="9">
    <location>
        <position position="1"/>
    </location>
</feature>
<keyword evidence="2" id="KW-0673">Quorum sensing</keyword>
<dbReference type="GO" id="GO:0008233">
    <property type="term" value="F:peptidase activity"/>
    <property type="evidence" value="ECO:0007669"/>
    <property type="project" value="UniProtKB-KW"/>
</dbReference>
<evidence type="ECO:0000256" key="7">
    <source>
        <dbReference type="ARBA" id="ARBA00023136"/>
    </source>
</evidence>
<evidence type="ECO:0000256" key="4">
    <source>
        <dbReference type="ARBA" id="ARBA00022692"/>
    </source>
</evidence>
<dbReference type="Pfam" id="PF04647">
    <property type="entry name" value="AgrB"/>
    <property type="match status" value="1"/>
</dbReference>
<accession>A0A3E2NA67</accession>
<reference evidence="9 10" key="1">
    <citation type="submission" date="2018-07" db="EMBL/GenBank/DDBJ databases">
        <title>New species, Clostridium PI-S10-A1B.</title>
        <authorList>
            <person name="Krishna G."/>
            <person name="Summeta K."/>
            <person name="Shikha S."/>
            <person name="Prabhu P.B."/>
            <person name="Suresh K."/>
        </authorList>
    </citation>
    <scope>NUCLEOTIDE SEQUENCE [LARGE SCALE GENOMIC DNA]</scope>
    <source>
        <strain evidence="9 10">PI-S10-A1B</strain>
    </source>
</reference>
<feature type="transmembrane region" description="Helical" evidence="8">
    <location>
        <begin position="58"/>
        <end position="75"/>
    </location>
</feature>